<dbReference type="PANTHER" id="PTHR43132">
    <property type="entry name" value="ARSENICAL RESISTANCE OPERON REPRESSOR ARSR-RELATED"/>
    <property type="match status" value="1"/>
</dbReference>
<evidence type="ECO:0000256" key="2">
    <source>
        <dbReference type="ARBA" id="ARBA00023125"/>
    </source>
</evidence>
<feature type="domain" description="HTH arsR-type" evidence="4">
    <location>
        <begin position="10"/>
        <end position="104"/>
    </location>
</feature>
<dbReference type="Proteomes" id="UP000216225">
    <property type="component" value="Unassembled WGS sequence"/>
</dbReference>
<dbReference type="SMART" id="SM00418">
    <property type="entry name" value="HTH_ARSR"/>
    <property type="match status" value="1"/>
</dbReference>
<keyword evidence="1" id="KW-0805">Transcription regulation</keyword>
<evidence type="ECO:0000259" key="4">
    <source>
        <dbReference type="PROSITE" id="PS50987"/>
    </source>
</evidence>
<dbReference type="CDD" id="cd00090">
    <property type="entry name" value="HTH_ARSR"/>
    <property type="match status" value="1"/>
</dbReference>
<dbReference type="InterPro" id="IPR036390">
    <property type="entry name" value="WH_DNA-bd_sf"/>
</dbReference>
<dbReference type="PANTHER" id="PTHR43132:SF9">
    <property type="entry name" value="ARSR FAMILY TRANSCRIPTIONAL REGULATORY PROTEIN"/>
    <property type="match status" value="1"/>
</dbReference>
<keyword evidence="3" id="KW-0804">Transcription</keyword>
<dbReference type="InterPro" id="IPR011991">
    <property type="entry name" value="ArsR-like_HTH"/>
</dbReference>
<organism evidence="5 6">
    <name type="scientific">Alicycliphilus denitrificans</name>
    <dbReference type="NCBI Taxonomy" id="179636"/>
    <lineage>
        <taxon>Bacteria</taxon>
        <taxon>Pseudomonadati</taxon>
        <taxon>Pseudomonadota</taxon>
        <taxon>Betaproteobacteria</taxon>
        <taxon>Burkholderiales</taxon>
        <taxon>Comamonadaceae</taxon>
        <taxon>Alicycliphilus</taxon>
    </lineage>
</organism>
<protein>
    <submittedName>
        <fullName evidence="5">Transcriptional regulator</fullName>
    </submittedName>
</protein>
<comment type="caution">
    <text evidence="5">The sequence shown here is derived from an EMBL/GenBank/DDBJ whole genome shotgun (WGS) entry which is preliminary data.</text>
</comment>
<dbReference type="AlphaFoldDB" id="A0A3R7HN35"/>
<dbReference type="InterPro" id="IPR051011">
    <property type="entry name" value="Metal_resp_trans_reg"/>
</dbReference>
<dbReference type="Gene3D" id="1.10.10.10">
    <property type="entry name" value="Winged helix-like DNA-binding domain superfamily/Winged helix DNA-binding domain"/>
    <property type="match status" value="1"/>
</dbReference>
<dbReference type="InterPro" id="IPR036388">
    <property type="entry name" value="WH-like_DNA-bd_sf"/>
</dbReference>
<evidence type="ECO:0000313" key="5">
    <source>
        <dbReference type="EMBL" id="RKJ95691.1"/>
    </source>
</evidence>
<dbReference type="PRINTS" id="PR00778">
    <property type="entry name" value="HTHARSR"/>
</dbReference>
<sequence length="109" mass="11955">MATLTDTALQSDEVLQRASKLFRLMSAPMRLKIIGALCQSEKNVTELLACVATTQPNMSQHLNALYKAGVLGKRREGVQIYYHIANPHVTALCRAVCAQVASEMPAARR</sequence>
<evidence type="ECO:0000256" key="3">
    <source>
        <dbReference type="ARBA" id="ARBA00023163"/>
    </source>
</evidence>
<dbReference type="Pfam" id="PF01022">
    <property type="entry name" value="HTH_5"/>
    <property type="match status" value="1"/>
</dbReference>
<reference evidence="5 6" key="1">
    <citation type="submission" date="2018-09" db="EMBL/GenBank/DDBJ databases">
        <title>Genome comparison of Alicycliphilus sp. BQ1, a polyurethanolytic bacterium, with its closest phylogenetic relatives Alicycliphilus denitrificans BC and K601, unable to attack polyurethane.</title>
        <authorList>
            <person name="Loza-Tavera H."/>
            <person name="Lozano L."/>
            <person name="Cevallos M."/>
            <person name="Maya-Lucas O."/>
            <person name="Garcia-Mena J."/>
            <person name="Hernandez J."/>
        </authorList>
    </citation>
    <scope>NUCLEOTIDE SEQUENCE [LARGE SCALE GENOMIC DNA]</scope>
    <source>
        <strain evidence="5 6">BQ1</strain>
    </source>
</reference>
<evidence type="ECO:0000313" key="6">
    <source>
        <dbReference type="Proteomes" id="UP000216225"/>
    </source>
</evidence>
<dbReference type="GO" id="GO:0003677">
    <property type="term" value="F:DNA binding"/>
    <property type="evidence" value="ECO:0007669"/>
    <property type="project" value="UniProtKB-KW"/>
</dbReference>
<dbReference type="SUPFAM" id="SSF46785">
    <property type="entry name" value="Winged helix' DNA-binding domain"/>
    <property type="match status" value="1"/>
</dbReference>
<evidence type="ECO:0000256" key="1">
    <source>
        <dbReference type="ARBA" id="ARBA00023015"/>
    </source>
</evidence>
<proteinExistence type="predicted"/>
<dbReference type="EMBL" id="NKDB02000003">
    <property type="protein sequence ID" value="RKJ95691.1"/>
    <property type="molecule type" value="Genomic_DNA"/>
</dbReference>
<name>A0A3R7HN35_9BURK</name>
<dbReference type="PROSITE" id="PS50987">
    <property type="entry name" value="HTH_ARSR_2"/>
    <property type="match status" value="1"/>
</dbReference>
<keyword evidence="2" id="KW-0238">DNA-binding</keyword>
<dbReference type="RefSeq" id="WP_094439814.1">
    <property type="nucleotide sequence ID" value="NZ_AP024172.1"/>
</dbReference>
<dbReference type="NCBIfam" id="NF033788">
    <property type="entry name" value="HTH_metalloreg"/>
    <property type="match status" value="1"/>
</dbReference>
<dbReference type="GO" id="GO:0003700">
    <property type="term" value="F:DNA-binding transcription factor activity"/>
    <property type="evidence" value="ECO:0007669"/>
    <property type="project" value="InterPro"/>
</dbReference>
<dbReference type="InterPro" id="IPR001845">
    <property type="entry name" value="HTH_ArsR_DNA-bd_dom"/>
</dbReference>
<accession>A0A3R7HN35</accession>
<gene>
    <name evidence="5" type="ORF">CE154_017335</name>
</gene>